<accession>A0A2T6AZ43</accession>
<dbReference type="Proteomes" id="UP000244224">
    <property type="component" value="Unassembled WGS sequence"/>
</dbReference>
<keyword evidence="2" id="KW-1185">Reference proteome</keyword>
<name>A0A2T6AZ43_9RHOB</name>
<dbReference type="EMBL" id="QBKP01000008">
    <property type="protein sequence ID" value="PTX49073.1"/>
    <property type="molecule type" value="Genomic_DNA"/>
</dbReference>
<protein>
    <submittedName>
        <fullName evidence="1">Uncharacterized protein</fullName>
    </submittedName>
</protein>
<gene>
    <name evidence="1" type="ORF">C8N34_108183</name>
</gene>
<evidence type="ECO:0000313" key="2">
    <source>
        <dbReference type="Proteomes" id="UP000244224"/>
    </source>
</evidence>
<proteinExistence type="predicted"/>
<organism evidence="1 2">
    <name type="scientific">Gemmobacter caeni</name>
    <dbReference type="NCBI Taxonomy" id="589035"/>
    <lineage>
        <taxon>Bacteria</taxon>
        <taxon>Pseudomonadati</taxon>
        <taxon>Pseudomonadota</taxon>
        <taxon>Alphaproteobacteria</taxon>
        <taxon>Rhodobacterales</taxon>
        <taxon>Paracoccaceae</taxon>
        <taxon>Gemmobacter</taxon>
    </lineage>
</organism>
<reference evidence="1 2" key="1">
    <citation type="submission" date="2018-04" db="EMBL/GenBank/DDBJ databases">
        <title>Genomic Encyclopedia of Archaeal and Bacterial Type Strains, Phase II (KMG-II): from individual species to whole genera.</title>
        <authorList>
            <person name="Goeker M."/>
        </authorList>
    </citation>
    <scope>NUCLEOTIDE SEQUENCE [LARGE SCALE GENOMIC DNA]</scope>
    <source>
        <strain evidence="1 2">DSM 21823</strain>
    </source>
</reference>
<dbReference type="AlphaFoldDB" id="A0A2T6AZ43"/>
<evidence type="ECO:0000313" key="1">
    <source>
        <dbReference type="EMBL" id="PTX49073.1"/>
    </source>
</evidence>
<sequence>MRKISDLPFVKTNGKELHIWAPEVTGDYQKDCATGNAYAADLVKFMEETGNPTVFAHIVKAMPAKTGAVEIGFLTAIAMKAVGLRYPAA</sequence>
<comment type="caution">
    <text evidence="1">The sequence shown here is derived from an EMBL/GenBank/DDBJ whole genome shotgun (WGS) entry which is preliminary data.</text>
</comment>